<name>A0AAU7JPX6_9MICO</name>
<gene>
    <name evidence="1" type="ORF">ABEG17_11775</name>
</gene>
<evidence type="ECO:0000313" key="1">
    <source>
        <dbReference type="EMBL" id="XBO42261.1"/>
    </source>
</evidence>
<organism evidence="1">
    <name type="scientific">Pedococcus sp. KACC 23699</name>
    <dbReference type="NCBI Taxonomy" id="3149228"/>
    <lineage>
        <taxon>Bacteria</taxon>
        <taxon>Bacillati</taxon>
        <taxon>Actinomycetota</taxon>
        <taxon>Actinomycetes</taxon>
        <taxon>Micrococcales</taxon>
        <taxon>Intrasporangiaceae</taxon>
        <taxon>Pedococcus</taxon>
    </lineage>
</organism>
<accession>A0AAU7JPX6</accession>
<reference evidence="1" key="1">
    <citation type="submission" date="2024-05" db="EMBL/GenBank/DDBJ databases">
        <authorList>
            <person name="Kim S."/>
            <person name="Heo J."/>
            <person name="Choi H."/>
            <person name="Choi Y."/>
            <person name="Kwon S.-W."/>
            <person name="Kim Y."/>
        </authorList>
    </citation>
    <scope>NUCLEOTIDE SEQUENCE</scope>
    <source>
        <strain evidence="1">KACC 23699</strain>
    </source>
</reference>
<protein>
    <recommendedName>
        <fullName evidence="2">DUF559 domain-containing protein</fullName>
    </recommendedName>
</protein>
<dbReference type="AlphaFoldDB" id="A0AAU7JPX6"/>
<sequence length="311" mass="33568">MGGSRRLRSRQERASAAAQFAAHQGGAVHRQQLRSCGVGRDDVRAEVRAGRWRAAGRHTIVVGPGPLSPDAARWQAIWETGAAAALDGAVALLASGLTGFRTDRLDVSLPHRNRHHDVAGVTPHRRRVMPPTVGAGVRRVRPAEASIHAAQWAASDPQAALVLCLVVQQRLVRPADLASAWARVGRSRRRAFITAVVADLCDGVHSLGELDFARWCRRRGLPEPSRQVVRTTAAGRVYLDVAWEDVGLVVEVDGGHHAAALAPLDDALRQNDVVIEGATVLRVPVIGLRLSPERFLDQVVRAHTRLRSAAA</sequence>
<dbReference type="EMBL" id="CP157483">
    <property type="protein sequence ID" value="XBO42261.1"/>
    <property type="molecule type" value="Genomic_DNA"/>
</dbReference>
<evidence type="ECO:0008006" key="2">
    <source>
        <dbReference type="Google" id="ProtNLM"/>
    </source>
</evidence>
<dbReference type="RefSeq" id="WP_406829675.1">
    <property type="nucleotide sequence ID" value="NZ_CP157483.1"/>
</dbReference>
<proteinExistence type="predicted"/>